<accession>A0ACB7H741</accession>
<name>A0ACB7H741_MANES</name>
<dbReference type="Proteomes" id="UP000091857">
    <property type="component" value="Chromosome 9"/>
</dbReference>
<evidence type="ECO:0000313" key="2">
    <source>
        <dbReference type="Proteomes" id="UP000091857"/>
    </source>
</evidence>
<sequence length="78" mass="8746">MKLSRFSPAITNILFADDILLFGKASRMEAHNILSILAKYSAASGQKINYHKSSIFFGKNTPTNLLKSEFRDGRLLKV</sequence>
<proteinExistence type="predicted"/>
<protein>
    <submittedName>
        <fullName evidence="1">Uncharacterized protein</fullName>
    </submittedName>
</protein>
<reference evidence="2" key="1">
    <citation type="journal article" date="2016" name="Nat. Biotechnol.">
        <title>Sequencing wild and cultivated cassava and related species reveals extensive interspecific hybridization and genetic diversity.</title>
        <authorList>
            <person name="Bredeson J.V."/>
            <person name="Lyons J.B."/>
            <person name="Prochnik S.E."/>
            <person name="Wu G.A."/>
            <person name="Ha C.M."/>
            <person name="Edsinger-Gonzales E."/>
            <person name="Grimwood J."/>
            <person name="Schmutz J."/>
            <person name="Rabbi I.Y."/>
            <person name="Egesi C."/>
            <person name="Nauluvula P."/>
            <person name="Lebot V."/>
            <person name="Ndunguru J."/>
            <person name="Mkamilo G."/>
            <person name="Bart R.S."/>
            <person name="Setter T.L."/>
            <person name="Gleadow R.M."/>
            <person name="Kulakow P."/>
            <person name="Ferguson M.E."/>
            <person name="Rounsley S."/>
            <person name="Rokhsar D.S."/>
        </authorList>
    </citation>
    <scope>NUCLEOTIDE SEQUENCE [LARGE SCALE GENOMIC DNA]</scope>
    <source>
        <strain evidence="2">cv. AM560-2</strain>
    </source>
</reference>
<dbReference type="EMBL" id="CM004395">
    <property type="protein sequence ID" value="KAG8646721.1"/>
    <property type="molecule type" value="Genomic_DNA"/>
</dbReference>
<keyword evidence="2" id="KW-1185">Reference proteome</keyword>
<comment type="caution">
    <text evidence="1">The sequence shown here is derived from an EMBL/GenBank/DDBJ whole genome shotgun (WGS) entry which is preliminary data.</text>
</comment>
<evidence type="ECO:0000313" key="1">
    <source>
        <dbReference type="EMBL" id="KAG8646721.1"/>
    </source>
</evidence>
<organism evidence="1 2">
    <name type="scientific">Manihot esculenta</name>
    <name type="common">Cassava</name>
    <name type="synonym">Jatropha manihot</name>
    <dbReference type="NCBI Taxonomy" id="3983"/>
    <lineage>
        <taxon>Eukaryota</taxon>
        <taxon>Viridiplantae</taxon>
        <taxon>Streptophyta</taxon>
        <taxon>Embryophyta</taxon>
        <taxon>Tracheophyta</taxon>
        <taxon>Spermatophyta</taxon>
        <taxon>Magnoliopsida</taxon>
        <taxon>eudicotyledons</taxon>
        <taxon>Gunneridae</taxon>
        <taxon>Pentapetalae</taxon>
        <taxon>rosids</taxon>
        <taxon>fabids</taxon>
        <taxon>Malpighiales</taxon>
        <taxon>Euphorbiaceae</taxon>
        <taxon>Crotonoideae</taxon>
        <taxon>Manihoteae</taxon>
        <taxon>Manihot</taxon>
    </lineage>
</organism>
<gene>
    <name evidence="1" type="ORF">MANES_09G025475v8</name>
</gene>